<dbReference type="InterPro" id="IPR005814">
    <property type="entry name" value="Aminotrans_3"/>
</dbReference>
<sequence>MAAATYIEDVLKTAHERFSERNLLSADAHQKAHSHLPGGNTRTVLHAEPFPITWASAKNATLTSIDGDTYVDLLGEFSAGIFGHSEARIAVAVQAALVNGWNFGGNNLLEKQFAEKVCQRFEPSGIELVRFTNSGTEANTTALAAALAITQRKKILVFSSGYHGSTLVFPMAMVKGLQVPLMNLPHDFVLAPYNNILETQRIVQNLPAESLAAILVEPIQGSGGCRPATLEFMRLLRKTADTTGGLLIVDEVMSSRLGESGLIAKIGVRADIVTLGKYVGGGMTFGAFGGRRDIMELFDPAKNRLFHPGTYNNNVVSMSAGIAGLDIYDSTAVERLNEVGKTLKEKVQAILIEEGVYPPEITSPSVNIVEIDSFEGATRFQIDDHKTTLAHPPPMFITGQGSMLNIRFSGHEALVWQAVFYHHALARNIYIATRGYTPLSLRVTGAHVEKYVSAVREFVQCHGEELRRTPMKAEKI</sequence>
<comment type="caution">
    <text evidence="4">The sequence shown here is derived from an EMBL/GenBank/DDBJ whole genome shotgun (WGS) entry which is preliminary data.</text>
</comment>
<dbReference type="EMBL" id="JAVRRD010000019">
    <property type="protein sequence ID" value="KAK5049449.1"/>
    <property type="molecule type" value="Genomic_DNA"/>
</dbReference>
<comment type="similarity">
    <text evidence="3">Belongs to the class-III pyridoxal-phosphate-dependent aminotransferase family.</text>
</comment>
<keyword evidence="5" id="KW-1185">Reference proteome</keyword>
<accession>A0AAV9N6R1</accession>
<evidence type="ECO:0000256" key="2">
    <source>
        <dbReference type="ARBA" id="ARBA00022898"/>
    </source>
</evidence>
<dbReference type="GeneID" id="89972556"/>
<dbReference type="GO" id="GO:0030170">
    <property type="term" value="F:pyridoxal phosphate binding"/>
    <property type="evidence" value="ECO:0007669"/>
    <property type="project" value="InterPro"/>
</dbReference>
<comment type="cofactor">
    <cofactor evidence="1">
        <name>pyridoxal 5'-phosphate</name>
        <dbReference type="ChEBI" id="CHEBI:597326"/>
    </cofactor>
</comment>
<dbReference type="Gene3D" id="3.40.640.10">
    <property type="entry name" value="Type I PLP-dependent aspartate aminotransferase-like (Major domain)"/>
    <property type="match status" value="1"/>
</dbReference>
<gene>
    <name evidence="4" type="ORF">LTR84_004378</name>
</gene>
<dbReference type="PANTHER" id="PTHR43713:SF3">
    <property type="entry name" value="GLUTAMATE-1-SEMIALDEHYDE 2,1-AMINOMUTASE 1, CHLOROPLASTIC-RELATED"/>
    <property type="match status" value="1"/>
</dbReference>
<dbReference type="Gene3D" id="3.90.1150.10">
    <property type="entry name" value="Aspartate Aminotransferase, domain 1"/>
    <property type="match status" value="1"/>
</dbReference>
<protein>
    <recommendedName>
        <fullName evidence="6">Acetylornithine aminotransferase</fullName>
    </recommendedName>
</protein>
<dbReference type="Pfam" id="PF00202">
    <property type="entry name" value="Aminotran_3"/>
    <property type="match status" value="1"/>
</dbReference>
<dbReference type="SUPFAM" id="SSF53383">
    <property type="entry name" value="PLP-dependent transferases"/>
    <property type="match status" value="1"/>
</dbReference>
<proteinExistence type="inferred from homology"/>
<keyword evidence="2 3" id="KW-0663">Pyridoxal phosphate</keyword>
<reference evidence="4 5" key="1">
    <citation type="submission" date="2023-08" db="EMBL/GenBank/DDBJ databases">
        <title>Black Yeasts Isolated from many extreme environments.</title>
        <authorList>
            <person name="Coleine C."/>
            <person name="Stajich J.E."/>
            <person name="Selbmann L."/>
        </authorList>
    </citation>
    <scope>NUCLEOTIDE SEQUENCE [LARGE SCALE GENOMIC DNA]</scope>
    <source>
        <strain evidence="4 5">CCFEE 5792</strain>
    </source>
</reference>
<dbReference type="InterPro" id="IPR015424">
    <property type="entry name" value="PyrdxlP-dep_Trfase"/>
</dbReference>
<dbReference type="InterPro" id="IPR015422">
    <property type="entry name" value="PyrdxlP-dep_Trfase_small"/>
</dbReference>
<evidence type="ECO:0000256" key="3">
    <source>
        <dbReference type="RuleBase" id="RU003560"/>
    </source>
</evidence>
<evidence type="ECO:0000256" key="1">
    <source>
        <dbReference type="ARBA" id="ARBA00001933"/>
    </source>
</evidence>
<dbReference type="GO" id="GO:0008483">
    <property type="term" value="F:transaminase activity"/>
    <property type="evidence" value="ECO:0007669"/>
    <property type="project" value="InterPro"/>
</dbReference>
<dbReference type="AlphaFoldDB" id="A0AAV9N6R1"/>
<name>A0AAV9N6R1_9EURO</name>
<organism evidence="4 5">
    <name type="scientific">Exophiala bonariae</name>
    <dbReference type="NCBI Taxonomy" id="1690606"/>
    <lineage>
        <taxon>Eukaryota</taxon>
        <taxon>Fungi</taxon>
        <taxon>Dikarya</taxon>
        <taxon>Ascomycota</taxon>
        <taxon>Pezizomycotina</taxon>
        <taxon>Eurotiomycetes</taxon>
        <taxon>Chaetothyriomycetidae</taxon>
        <taxon>Chaetothyriales</taxon>
        <taxon>Herpotrichiellaceae</taxon>
        <taxon>Exophiala</taxon>
    </lineage>
</organism>
<dbReference type="InterPro" id="IPR015421">
    <property type="entry name" value="PyrdxlP-dep_Trfase_major"/>
</dbReference>
<evidence type="ECO:0000313" key="4">
    <source>
        <dbReference type="EMBL" id="KAK5049449.1"/>
    </source>
</evidence>
<evidence type="ECO:0000313" key="5">
    <source>
        <dbReference type="Proteomes" id="UP001358417"/>
    </source>
</evidence>
<dbReference type="PANTHER" id="PTHR43713">
    <property type="entry name" value="GLUTAMATE-1-SEMIALDEHYDE 2,1-AMINOMUTASE"/>
    <property type="match status" value="1"/>
</dbReference>
<dbReference type="RefSeq" id="XP_064704494.1">
    <property type="nucleotide sequence ID" value="XM_064847955.1"/>
</dbReference>
<dbReference type="Proteomes" id="UP001358417">
    <property type="component" value="Unassembled WGS sequence"/>
</dbReference>
<evidence type="ECO:0008006" key="6">
    <source>
        <dbReference type="Google" id="ProtNLM"/>
    </source>
</evidence>